<dbReference type="MEROPS" id="A31.001"/>
<sequence>MLVLGVGNILLSDEGLGVRVIEKIKEGYVLPEDVKLLDGGTLGIELLYFLEGSEKLIIVDAIKGGGPPGTLYKFSGDEVKAYFKGKISAHELGIQEVLGIAQLTDRYPKEVVVIGMEPESLEVSLELSQTVKDNLEKLIKSVIEQLKEWNIEVKHVDERARHTV</sequence>
<dbReference type="Pfam" id="PF01750">
    <property type="entry name" value="HycI"/>
    <property type="match status" value="1"/>
</dbReference>
<feature type="binding site" evidence="7">
    <location>
        <position position="60"/>
    </location>
    <ligand>
        <name>Ni(2+)</name>
        <dbReference type="ChEBI" id="CHEBI:49786"/>
    </ligand>
</feature>
<reference evidence="9 10" key="1">
    <citation type="submission" date="2013-12" db="EMBL/GenBank/DDBJ databases">
        <authorList>
            <consortium name="DOE Joint Genome Institute"/>
            <person name="Eisen J."/>
            <person name="Huntemann M."/>
            <person name="Han J."/>
            <person name="Chen A."/>
            <person name="Kyrpides N."/>
            <person name="Mavromatis K."/>
            <person name="Markowitz V."/>
            <person name="Palaniappan K."/>
            <person name="Ivanova N."/>
            <person name="Schaumberg A."/>
            <person name="Pati A."/>
            <person name="Liolios K."/>
            <person name="Nordberg H.P."/>
            <person name="Cantor M.N."/>
            <person name="Hua S.X."/>
            <person name="Woyke T."/>
        </authorList>
    </citation>
    <scope>NUCLEOTIDE SEQUENCE [LARGE SCALE GENOMIC DNA]</scope>
    <source>
        <strain evidence="9 10">DSM 23557</strain>
    </source>
</reference>
<keyword evidence="6" id="KW-0378">Hydrolase</keyword>
<evidence type="ECO:0000256" key="3">
    <source>
        <dbReference type="ARBA" id="ARBA00022670"/>
    </source>
</evidence>
<keyword evidence="8" id="KW-0175">Coiled coil</keyword>
<dbReference type="CDD" id="cd06062">
    <property type="entry name" value="H2MP_MemB-H2up"/>
    <property type="match status" value="1"/>
</dbReference>
<protein>
    <submittedName>
        <fullName evidence="9">Hydrogenase expression/formation protein</fullName>
    </submittedName>
</protein>
<dbReference type="eggNOG" id="COG0680">
    <property type="taxonomic scope" value="Bacteria"/>
</dbReference>
<dbReference type="AlphaFoldDB" id="W0DGE0"/>
<dbReference type="InterPro" id="IPR000671">
    <property type="entry name" value="Peptidase_A31"/>
</dbReference>
<keyword evidence="10" id="KW-1185">Reference proteome</keyword>
<evidence type="ECO:0000313" key="9">
    <source>
        <dbReference type="EMBL" id="AHE96108.1"/>
    </source>
</evidence>
<feature type="coiled-coil region" evidence="8">
    <location>
        <begin position="132"/>
        <end position="159"/>
    </location>
</feature>
<accession>W0DGE0</accession>
<dbReference type="GO" id="GO:0008047">
    <property type="term" value="F:enzyme activator activity"/>
    <property type="evidence" value="ECO:0007669"/>
    <property type="project" value="InterPro"/>
</dbReference>
<feature type="binding site" evidence="7">
    <location>
        <position position="90"/>
    </location>
    <ligand>
        <name>Ni(2+)</name>
        <dbReference type="ChEBI" id="CHEBI:49786"/>
    </ligand>
</feature>
<gene>
    <name evidence="9" type="ORF">THERU_04865</name>
</gene>
<evidence type="ECO:0000256" key="5">
    <source>
        <dbReference type="ARBA" id="ARBA00022750"/>
    </source>
</evidence>
<dbReference type="NCBIfam" id="TIGR00140">
    <property type="entry name" value="hupD"/>
    <property type="match status" value="1"/>
</dbReference>
<dbReference type="GO" id="GO:0046872">
    <property type="term" value="F:metal ion binding"/>
    <property type="evidence" value="ECO:0007669"/>
    <property type="project" value="UniProtKB-KW"/>
</dbReference>
<keyword evidence="5" id="KW-0064">Aspartyl protease</keyword>
<dbReference type="NCBIfam" id="TIGR00072">
    <property type="entry name" value="hydrog_prot"/>
    <property type="match status" value="1"/>
</dbReference>
<keyword evidence="4 7" id="KW-0479">Metal-binding</keyword>
<evidence type="ECO:0000256" key="8">
    <source>
        <dbReference type="SAM" id="Coils"/>
    </source>
</evidence>
<evidence type="ECO:0000256" key="7">
    <source>
        <dbReference type="PIRSR" id="PIRSR604419-1"/>
    </source>
</evidence>
<dbReference type="GO" id="GO:0004190">
    <property type="term" value="F:aspartic-type endopeptidase activity"/>
    <property type="evidence" value="ECO:0007669"/>
    <property type="project" value="UniProtKB-KW"/>
</dbReference>
<evidence type="ECO:0000256" key="6">
    <source>
        <dbReference type="ARBA" id="ARBA00022801"/>
    </source>
</evidence>
<dbReference type="HOGENOM" id="CLU_099037_0_0_0"/>
<keyword evidence="2 7" id="KW-0533">Nickel</keyword>
<evidence type="ECO:0000313" key="10">
    <source>
        <dbReference type="Proteomes" id="UP000018914"/>
    </source>
</evidence>
<dbReference type="FunFam" id="3.40.50.1450:FF:000002">
    <property type="entry name" value="Hydrogenase 1 maturation protease"/>
    <property type="match status" value="1"/>
</dbReference>
<dbReference type="Proteomes" id="UP000018914">
    <property type="component" value="Chromosome"/>
</dbReference>
<dbReference type="PANTHER" id="PTHR30302">
    <property type="entry name" value="HYDROGENASE 1 MATURATION PROTEASE"/>
    <property type="match status" value="1"/>
</dbReference>
<feature type="binding site" evidence="7">
    <location>
        <position position="14"/>
    </location>
    <ligand>
        <name>Ni(2+)</name>
        <dbReference type="ChEBI" id="CHEBI:49786"/>
    </ligand>
</feature>
<name>W0DGE0_9AQUI</name>
<proteinExistence type="inferred from homology"/>
<dbReference type="InterPro" id="IPR004419">
    <property type="entry name" value="Pept_A31_hyd_express"/>
</dbReference>
<evidence type="ECO:0000256" key="2">
    <source>
        <dbReference type="ARBA" id="ARBA00022596"/>
    </source>
</evidence>
<dbReference type="InterPro" id="IPR023430">
    <property type="entry name" value="Pept_HybD-like_dom_sf"/>
</dbReference>
<dbReference type="Gene3D" id="3.40.50.1450">
    <property type="entry name" value="HybD-like"/>
    <property type="match status" value="1"/>
</dbReference>
<dbReference type="PANTHER" id="PTHR30302:SF1">
    <property type="entry name" value="HYDROGENASE 2 MATURATION PROTEASE"/>
    <property type="match status" value="1"/>
</dbReference>
<dbReference type="KEGG" id="trd:THERU_04865"/>
<dbReference type="PATRIC" id="fig|75906.3.peg.948"/>
<keyword evidence="3" id="KW-0645">Protease</keyword>
<comment type="similarity">
    <text evidence="1">Belongs to the peptidase A31 family.</text>
</comment>
<dbReference type="GO" id="GO:0016485">
    <property type="term" value="P:protein processing"/>
    <property type="evidence" value="ECO:0007669"/>
    <property type="project" value="InterPro"/>
</dbReference>
<evidence type="ECO:0000256" key="4">
    <source>
        <dbReference type="ARBA" id="ARBA00022723"/>
    </source>
</evidence>
<dbReference type="EMBL" id="CP007028">
    <property type="protein sequence ID" value="AHE96108.1"/>
    <property type="molecule type" value="Genomic_DNA"/>
</dbReference>
<organism evidence="10">
    <name type="scientific">Thermocrinis ruber</name>
    <dbReference type="NCBI Taxonomy" id="75906"/>
    <lineage>
        <taxon>Bacteria</taxon>
        <taxon>Pseudomonadati</taxon>
        <taxon>Aquificota</taxon>
        <taxon>Aquificia</taxon>
        <taxon>Aquificales</taxon>
        <taxon>Aquificaceae</taxon>
        <taxon>Thermocrinis</taxon>
    </lineage>
</organism>
<evidence type="ECO:0000256" key="1">
    <source>
        <dbReference type="ARBA" id="ARBA00006814"/>
    </source>
</evidence>
<dbReference type="STRING" id="75906.THERU_04865"/>
<dbReference type="PRINTS" id="PR00446">
    <property type="entry name" value="HYDRGNUPTAKE"/>
</dbReference>
<dbReference type="SUPFAM" id="SSF53163">
    <property type="entry name" value="HybD-like"/>
    <property type="match status" value="1"/>
</dbReference>